<keyword evidence="8" id="KW-0175">Coiled coil</keyword>
<protein>
    <submittedName>
        <fullName evidence="10">Cobalt-zinc-cadmium resistance protein CzcA</fullName>
    </submittedName>
</protein>
<dbReference type="OrthoDB" id="9760604at2"/>
<dbReference type="Gene3D" id="3.30.70.1440">
    <property type="entry name" value="Multidrug efflux transporter AcrB pore domain"/>
    <property type="match status" value="1"/>
</dbReference>
<dbReference type="Gene3D" id="3.30.70.1430">
    <property type="entry name" value="Multidrug efflux transporter AcrB pore domain"/>
    <property type="match status" value="2"/>
</dbReference>
<feature type="coiled-coil region" evidence="8">
    <location>
        <begin position="1355"/>
        <end position="1400"/>
    </location>
</feature>
<feature type="transmembrane region" description="Helical" evidence="9">
    <location>
        <begin position="12"/>
        <end position="29"/>
    </location>
</feature>
<dbReference type="PANTHER" id="PTHR32063">
    <property type="match status" value="1"/>
</dbReference>
<name>A0A521FGB8_9SPHI</name>
<evidence type="ECO:0000256" key="8">
    <source>
        <dbReference type="SAM" id="Coils"/>
    </source>
</evidence>
<dbReference type="NCBIfam" id="TIGR00914">
    <property type="entry name" value="2A0601"/>
    <property type="match status" value="1"/>
</dbReference>
<dbReference type="SUPFAM" id="SSF82693">
    <property type="entry name" value="Multidrug efflux transporter AcrB pore domain, PN1, PN2, PC1 and PC2 subdomains"/>
    <property type="match status" value="3"/>
</dbReference>
<dbReference type="SUPFAM" id="SSF82866">
    <property type="entry name" value="Multidrug efflux transporter AcrB transmembrane domain"/>
    <property type="match status" value="2"/>
</dbReference>
<dbReference type="Pfam" id="PF00873">
    <property type="entry name" value="ACR_tran"/>
    <property type="match status" value="1"/>
</dbReference>
<dbReference type="InterPro" id="IPR004763">
    <property type="entry name" value="CusA-like"/>
</dbReference>
<dbReference type="Gene3D" id="3.30.2090.10">
    <property type="entry name" value="Multidrug efflux transporter AcrB TolC docking domain, DN and DC subdomains"/>
    <property type="match status" value="2"/>
</dbReference>
<sequence>MLNQIIGFSIRNKLIIALFVLSLVGWGAYEVTRLPIDALPDITDNQVQVITVSPSLGAPDIERLITFPIEQACSSISGLKQIRSFSRFGLSLVTIVFNEETDVYWARQQIAERLQQVQQEIPDGIGTPAMAPVSTGLGEIYQYVVRPKRGYEDKYDERELRTIQDWIVRRQLLGTPGVAEVSSFGGKLKQYEVAVRQDQLKAYGLTIGDIFTALENNNENTGGAYIEKGPTVLYIRSEGLTTSLADIEKIVVKTLDNGMPVLMGQIAKVQYGAAIRYGAMTYNAQGEVAGAVVMMLKGENSSVVVKRVKEKIAEIQKMVPEGVVIEPFLDRTKMVDNAISTVETNLMEGALIVIFVLVFFLGNLRAGLIVSSVIPLSMLFAIILMNKFGVGGNLMSLGAIDFGLIVDGSVIIVEAILHRFSHSKHFRKLDGIDQEQMDNEVEKSTGSMIKSAVFSQIIILIVYLPILSLEGVEGKMFKPMAWTIAFAILGAFIMSITYVPMMSALCLNKKISHQKNLTDRLMAWIERRYQPALNKVLNFPKMILAVTLSLFVIALLLMGTLGGEFIPQLEEGDFAVETRLLTGSNLNNTIETTQKASKILLAKFPEVQKIVTKIGSAEVPTDPMPFEAGDMMVILKPKKEWVSARTFPELSAKMTKALEAVPGITVGFQFPVQMRFNELMTGARQDVVCKIFGEDLDSLAVYAKKLGSIIGNVKGAVNIYEEQVTGMPQVVIQYNRDGMAKYGLNVGDVNRVVNTAFAGQVAGQVYEGEKRFDMVVRLDEKARRNIGDVEELMILTKSGNQIPLKMVATIAEVEGVNQIQREDTKRRIIVGFNVKDRDVQSIVEELQLKAGQQLNLSRGYTISYGGSFENMTAAKARLTIVVPIALLLIFLLLYFAFSSVKQGLLIYSAIPLSAIGGILALWIRGLPFSISAGVGFIALFGVAVLNGILLVTEFNRLKQAGWTDVKRIVIHATKSKLRAVLMTALVPSLGFIPMAISTGAGGAVQKPLATVVIGGLLVSTLLTLFVLPMLYILFEKGFGYFRPKKQLAMIALLLIAATFPAKAQQQVALKAALDSAFKNNLAMQISKNQTKYREQLSKTAFDLPKTSLAFDYGKLNSLANDNKFSIVQSMDFPAVYSRQKQVLKTSIHISEMQTNTEQLNLRAEVKVSYYTLLLLSEKRKLLVWADSIYGAFLEKSSQRFKSGDVDVLELRTAENQKQQVNNQLELLKTDYKQVLNRFNFLINGSSLMEPAADSIVYTLFHISAGQAEGNPMAETAENPLLKQGAGQVLLAKQEKLLERTKLLPSLIFGYNNMSIIGAQANKAGVSQYYDGSKRFSSVSIGLGIPLFYGAQQSRVKAAAIAVQQKERELELQQKTLYNDLVNATDRYQQLEKLIRSYRTVTLSNASDIVKTATLKLGAGEIAYLDWVILINQSIQLRSEYYDKVMQLNEAAFEIERITAKDKL</sequence>
<feature type="transmembrane region" description="Helical" evidence="9">
    <location>
        <begin position="1046"/>
        <end position="1063"/>
    </location>
</feature>
<evidence type="ECO:0000256" key="4">
    <source>
        <dbReference type="ARBA" id="ARBA00022475"/>
    </source>
</evidence>
<comment type="subcellular location">
    <subcellularLocation>
        <location evidence="1">Cell membrane</location>
        <topology evidence="1">Multi-pass membrane protein</topology>
    </subcellularLocation>
</comment>
<dbReference type="SUPFAM" id="SSF56954">
    <property type="entry name" value="Outer membrane efflux proteins (OEP)"/>
    <property type="match status" value="1"/>
</dbReference>
<feature type="transmembrane region" description="Helical" evidence="9">
    <location>
        <begin position="1008"/>
        <end position="1034"/>
    </location>
</feature>
<evidence type="ECO:0000256" key="1">
    <source>
        <dbReference type="ARBA" id="ARBA00004651"/>
    </source>
</evidence>
<keyword evidence="3" id="KW-0813">Transport</keyword>
<feature type="transmembrane region" description="Helical" evidence="9">
    <location>
        <begin position="977"/>
        <end position="996"/>
    </location>
</feature>
<dbReference type="GO" id="GO:0005886">
    <property type="term" value="C:plasma membrane"/>
    <property type="evidence" value="ECO:0007669"/>
    <property type="project" value="UniProtKB-SubCell"/>
</dbReference>
<reference evidence="10 11" key="1">
    <citation type="submission" date="2017-05" db="EMBL/GenBank/DDBJ databases">
        <authorList>
            <person name="Varghese N."/>
            <person name="Submissions S."/>
        </authorList>
    </citation>
    <scope>NUCLEOTIDE SEQUENCE [LARGE SCALE GENOMIC DNA]</scope>
    <source>
        <strain evidence="10 11">DSM 19036</strain>
    </source>
</reference>
<keyword evidence="7 9" id="KW-0472">Membrane</keyword>
<evidence type="ECO:0000256" key="6">
    <source>
        <dbReference type="ARBA" id="ARBA00022989"/>
    </source>
</evidence>
<feature type="transmembrane region" description="Helical" evidence="9">
    <location>
        <begin position="542"/>
        <end position="561"/>
    </location>
</feature>
<dbReference type="Gene3D" id="3.30.70.1320">
    <property type="entry name" value="Multidrug efflux transporter AcrB pore domain like"/>
    <property type="match status" value="1"/>
</dbReference>
<dbReference type="PRINTS" id="PR00702">
    <property type="entry name" value="ACRIFLAVINRP"/>
</dbReference>
<accession>A0A521FGB8</accession>
<dbReference type="SUPFAM" id="SSF82714">
    <property type="entry name" value="Multidrug efflux transporter AcrB TolC docking domain, DN and DC subdomains"/>
    <property type="match status" value="2"/>
</dbReference>
<dbReference type="InterPro" id="IPR027463">
    <property type="entry name" value="AcrB_DN_DC_subdom"/>
</dbReference>
<keyword evidence="4" id="KW-1003">Cell membrane</keyword>
<dbReference type="RefSeq" id="WP_142530267.1">
    <property type="nucleotide sequence ID" value="NZ_CBCSJO010000011.1"/>
</dbReference>
<feature type="transmembrane region" description="Helical" evidence="9">
    <location>
        <begin position="394"/>
        <end position="417"/>
    </location>
</feature>
<gene>
    <name evidence="10" type="ORF">SAMN06265348_11253</name>
</gene>
<feature type="transmembrane region" description="Helical" evidence="9">
    <location>
        <begin position="368"/>
        <end position="388"/>
    </location>
</feature>
<feature type="transmembrane region" description="Helical" evidence="9">
    <location>
        <begin position="904"/>
        <end position="923"/>
    </location>
</feature>
<dbReference type="GO" id="GO:0008324">
    <property type="term" value="F:monoatomic cation transmembrane transporter activity"/>
    <property type="evidence" value="ECO:0007669"/>
    <property type="project" value="InterPro"/>
</dbReference>
<evidence type="ECO:0000256" key="9">
    <source>
        <dbReference type="SAM" id="Phobius"/>
    </source>
</evidence>
<feature type="transmembrane region" description="Helical" evidence="9">
    <location>
        <begin position="878"/>
        <end position="897"/>
    </location>
</feature>
<dbReference type="InterPro" id="IPR001036">
    <property type="entry name" value="Acrflvin-R"/>
</dbReference>
<dbReference type="EMBL" id="FXTN01000012">
    <property type="protein sequence ID" value="SMO95236.1"/>
    <property type="molecule type" value="Genomic_DNA"/>
</dbReference>
<evidence type="ECO:0000256" key="7">
    <source>
        <dbReference type="ARBA" id="ARBA00023136"/>
    </source>
</evidence>
<dbReference type="Proteomes" id="UP000320300">
    <property type="component" value="Unassembled WGS sequence"/>
</dbReference>
<dbReference type="GO" id="GO:0015562">
    <property type="term" value="F:efflux transmembrane transporter activity"/>
    <property type="evidence" value="ECO:0007669"/>
    <property type="project" value="InterPro"/>
</dbReference>
<evidence type="ECO:0000256" key="5">
    <source>
        <dbReference type="ARBA" id="ARBA00022692"/>
    </source>
</evidence>
<feature type="coiled-coil region" evidence="8">
    <location>
        <begin position="1210"/>
        <end position="1237"/>
    </location>
</feature>
<evidence type="ECO:0000313" key="10">
    <source>
        <dbReference type="EMBL" id="SMO95236.1"/>
    </source>
</evidence>
<evidence type="ECO:0000256" key="3">
    <source>
        <dbReference type="ARBA" id="ARBA00022448"/>
    </source>
</evidence>
<dbReference type="Gene3D" id="1.20.1640.10">
    <property type="entry name" value="Multidrug efflux transporter AcrB transmembrane domain"/>
    <property type="match status" value="2"/>
</dbReference>
<comment type="similarity">
    <text evidence="2">Belongs to the resistance-nodulation-cell division (RND) (TC 2.A.6) family.</text>
</comment>
<keyword evidence="6 9" id="KW-1133">Transmembrane helix</keyword>
<dbReference type="PANTHER" id="PTHR32063:SF24">
    <property type="entry name" value="CATION EFFLUX SYSTEM (ACRB_ACRD_ACRF FAMILY)"/>
    <property type="match status" value="1"/>
</dbReference>
<feature type="transmembrane region" description="Helical" evidence="9">
    <location>
        <begin position="344"/>
        <end position="361"/>
    </location>
</feature>
<organism evidence="10 11">
    <name type="scientific">Pedobacter westerhofensis</name>
    <dbReference type="NCBI Taxonomy" id="425512"/>
    <lineage>
        <taxon>Bacteria</taxon>
        <taxon>Pseudomonadati</taxon>
        <taxon>Bacteroidota</taxon>
        <taxon>Sphingobacteriia</taxon>
        <taxon>Sphingobacteriales</taxon>
        <taxon>Sphingobacteriaceae</taxon>
        <taxon>Pedobacter</taxon>
    </lineage>
</organism>
<proteinExistence type="inferred from homology"/>
<keyword evidence="5 9" id="KW-0812">Transmembrane</keyword>
<dbReference type="GO" id="GO:0042910">
    <property type="term" value="F:xenobiotic transmembrane transporter activity"/>
    <property type="evidence" value="ECO:0007669"/>
    <property type="project" value="TreeGrafter"/>
</dbReference>
<evidence type="ECO:0000313" key="11">
    <source>
        <dbReference type="Proteomes" id="UP000320300"/>
    </source>
</evidence>
<keyword evidence="11" id="KW-1185">Reference proteome</keyword>
<feature type="transmembrane region" description="Helical" evidence="9">
    <location>
        <begin position="452"/>
        <end position="469"/>
    </location>
</feature>
<feature type="transmembrane region" description="Helical" evidence="9">
    <location>
        <begin position="481"/>
        <end position="507"/>
    </location>
</feature>
<feature type="transmembrane region" description="Helical" evidence="9">
    <location>
        <begin position="929"/>
        <end position="951"/>
    </location>
</feature>
<dbReference type="Gene3D" id="1.20.1600.10">
    <property type="entry name" value="Outer membrane efflux proteins (OEP)"/>
    <property type="match status" value="1"/>
</dbReference>
<evidence type="ECO:0000256" key="2">
    <source>
        <dbReference type="ARBA" id="ARBA00010942"/>
    </source>
</evidence>